<reference evidence="14 15" key="1">
    <citation type="submission" date="2017-03" db="EMBL/GenBank/DDBJ databases">
        <title>Widespread Adenine N6-methylation of Active Genes in Fungi.</title>
        <authorList>
            <consortium name="DOE Joint Genome Institute"/>
            <person name="Mondo S.J."/>
            <person name="Dannebaum R.O."/>
            <person name="Kuo R.C."/>
            <person name="Louie K.B."/>
            <person name="Bewick A.J."/>
            <person name="Labutti K."/>
            <person name="Haridas S."/>
            <person name="Kuo A."/>
            <person name="Salamov A."/>
            <person name="Ahrendt S.R."/>
            <person name="Lau R."/>
            <person name="Bowen B.P."/>
            <person name="Lipzen A."/>
            <person name="Sullivan W."/>
            <person name="Andreopoulos W.B."/>
            <person name="Clum A."/>
            <person name="Lindquist E."/>
            <person name="Daum C."/>
            <person name="Northen T.R."/>
            <person name="Ramamoorthy G."/>
            <person name="Schmitz R.J."/>
            <person name="Gryganskyi A."/>
            <person name="Culley D."/>
            <person name="Magnuson J."/>
            <person name="James T.Y."/>
            <person name="O'Malley M.A."/>
            <person name="Stajich J.E."/>
            <person name="Spatafora J.W."/>
            <person name="Visel A."/>
            <person name="Grigoriev I.V."/>
        </authorList>
    </citation>
    <scope>NUCLEOTIDE SEQUENCE [LARGE SCALE GENOMIC DNA]</scope>
    <source>
        <strain evidence="14 15">NRRL Y-17943</strain>
    </source>
</reference>
<evidence type="ECO:0000256" key="8">
    <source>
        <dbReference type="ARBA" id="ARBA00030892"/>
    </source>
</evidence>
<evidence type="ECO:0000256" key="4">
    <source>
        <dbReference type="ARBA" id="ARBA00022723"/>
    </source>
</evidence>
<dbReference type="InParanoid" id="A0A1Y1URM8"/>
<dbReference type="PROSITE" id="PS51819">
    <property type="entry name" value="VOC"/>
    <property type="match status" value="1"/>
</dbReference>
<evidence type="ECO:0000256" key="6">
    <source>
        <dbReference type="ARBA" id="ARBA00023239"/>
    </source>
</evidence>
<feature type="domain" description="VOC" evidence="13">
    <location>
        <begin position="41"/>
        <end position="188"/>
    </location>
</feature>
<evidence type="ECO:0000256" key="3">
    <source>
        <dbReference type="ARBA" id="ARBA00012081"/>
    </source>
</evidence>
<comment type="cofactor">
    <cofactor evidence="12">
        <name>Zn(2+)</name>
        <dbReference type="ChEBI" id="CHEBI:29105"/>
    </cofactor>
    <text evidence="12">Binds 1 zinc ion per subunit. In the homodimer, two zinc ions are bound between subunits.</text>
</comment>
<name>A0A1Y1URM8_9TREE</name>
<evidence type="ECO:0000256" key="1">
    <source>
        <dbReference type="ARBA" id="ARBA00005008"/>
    </source>
</evidence>
<dbReference type="PANTHER" id="PTHR10374">
    <property type="entry name" value="LACTOYLGLUTATHIONE LYASE GLYOXALASE I"/>
    <property type="match status" value="1"/>
</dbReference>
<dbReference type="CDD" id="cd07233">
    <property type="entry name" value="GlxI_Zn"/>
    <property type="match status" value="1"/>
</dbReference>
<feature type="binding site" evidence="12">
    <location>
        <position position="184"/>
    </location>
    <ligand>
        <name>Zn(2+)</name>
        <dbReference type="ChEBI" id="CHEBI:29105"/>
        <note>ligand shared between dimeric partners</note>
    </ligand>
</feature>
<dbReference type="UniPathway" id="UPA00619">
    <property type="reaction ID" value="UER00675"/>
</dbReference>
<dbReference type="InterPro" id="IPR004360">
    <property type="entry name" value="Glyas_Fos-R_dOase_dom"/>
</dbReference>
<dbReference type="InterPro" id="IPR018146">
    <property type="entry name" value="Glyoxalase_1_CS"/>
</dbReference>
<comment type="caution">
    <text evidence="14">The sequence shown here is derived from an EMBL/GenBank/DDBJ whole genome shotgun (WGS) entry which is preliminary data.</text>
</comment>
<keyword evidence="15" id="KW-1185">Reference proteome</keyword>
<dbReference type="EC" id="4.4.1.5" evidence="3"/>
<evidence type="ECO:0000256" key="11">
    <source>
        <dbReference type="PIRSR" id="PIRSR604361-1"/>
    </source>
</evidence>
<evidence type="ECO:0000256" key="5">
    <source>
        <dbReference type="ARBA" id="ARBA00022833"/>
    </source>
</evidence>
<evidence type="ECO:0000313" key="14">
    <source>
        <dbReference type="EMBL" id="ORX40592.1"/>
    </source>
</evidence>
<organism evidence="14 15">
    <name type="scientific">Kockovaella imperatae</name>
    <dbReference type="NCBI Taxonomy" id="4999"/>
    <lineage>
        <taxon>Eukaryota</taxon>
        <taxon>Fungi</taxon>
        <taxon>Dikarya</taxon>
        <taxon>Basidiomycota</taxon>
        <taxon>Agaricomycotina</taxon>
        <taxon>Tremellomycetes</taxon>
        <taxon>Tremellales</taxon>
        <taxon>Cuniculitremaceae</taxon>
        <taxon>Kockovaella</taxon>
    </lineage>
</organism>
<feature type="active site" description="Proton donor/acceptor" evidence="11">
    <location>
        <position position="184"/>
    </location>
</feature>
<sequence>MNLQRSLQRIIQQTSRPLVKPSIATTPFRMSSTATDVGTYKFNHTMFRIKDPKVSIPWYEKVLGMELINESPGGDFTNYFLAYPSGQSDKVKSQEDKKKFQAEREGVLELCHNWGTESDSEFKGYANGNSEPGRGFGHICVAVDNLEAACKRFDELGVNFKKRPEEGKMRHIAFILDPDGYWVEIIAFKRG</sequence>
<dbReference type="RefSeq" id="XP_021874271.1">
    <property type="nucleotide sequence ID" value="XM_022014266.1"/>
</dbReference>
<protein>
    <recommendedName>
        <fullName evidence="3">lactoylglutathione lyase</fullName>
        <ecNumber evidence="3">4.4.1.5</ecNumber>
    </recommendedName>
    <alternativeName>
        <fullName evidence="8">Aldoketomutase</fullName>
    </alternativeName>
    <alternativeName>
        <fullName evidence="7">Ketone-aldehyde mutase</fullName>
    </alternativeName>
    <alternativeName>
        <fullName evidence="9">Methylglyoxalase</fullName>
    </alternativeName>
    <alternativeName>
        <fullName evidence="10">S-D-lactoylglutathione methylglyoxal lyase</fullName>
    </alternativeName>
</protein>
<dbReference type="GeneID" id="33556074"/>
<dbReference type="NCBIfam" id="TIGR00068">
    <property type="entry name" value="glyox_I"/>
    <property type="match status" value="1"/>
</dbReference>
<keyword evidence="5 12" id="KW-0862">Zinc</keyword>
<dbReference type="AlphaFoldDB" id="A0A1Y1URM8"/>
<dbReference type="InterPro" id="IPR004361">
    <property type="entry name" value="Glyoxalase_1"/>
</dbReference>
<dbReference type="EMBL" id="NBSH01000001">
    <property type="protein sequence ID" value="ORX40592.1"/>
    <property type="molecule type" value="Genomic_DNA"/>
</dbReference>
<dbReference type="Pfam" id="PF00903">
    <property type="entry name" value="Glyoxalase"/>
    <property type="match status" value="1"/>
</dbReference>
<evidence type="ECO:0000259" key="13">
    <source>
        <dbReference type="PROSITE" id="PS51819"/>
    </source>
</evidence>
<proteinExistence type="inferred from homology"/>
<dbReference type="InterPro" id="IPR037523">
    <property type="entry name" value="VOC_core"/>
</dbReference>
<dbReference type="PANTHER" id="PTHR10374:SF30">
    <property type="entry name" value="LACTOYLGLUTATHIONE LYASE"/>
    <property type="match status" value="1"/>
</dbReference>
<dbReference type="STRING" id="4999.A0A1Y1URM8"/>
<gene>
    <name evidence="14" type="ORF">BD324DRAFT_611429</name>
</gene>
<dbReference type="GO" id="GO:0004462">
    <property type="term" value="F:lactoylglutathione lyase activity"/>
    <property type="evidence" value="ECO:0007669"/>
    <property type="project" value="UniProtKB-EC"/>
</dbReference>
<dbReference type="InterPro" id="IPR029068">
    <property type="entry name" value="Glyas_Bleomycin-R_OHBP_Dase"/>
</dbReference>
<dbReference type="OrthoDB" id="16820at2759"/>
<evidence type="ECO:0000256" key="7">
    <source>
        <dbReference type="ARBA" id="ARBA00030291"/>
    </source>
</evidence>
<dbReference type="GO" id="GO:0046872">
    <property type="term" value="F:metal ion binding"/>
    <property type="evidence" value="ECO:0007669"/>
    <property type="project" value="UniProtKB-KW"/>
</dbReference>
<dbReference type="Proteomes" id="UP000193218">
    <property type="component" value="Unassembled WGS sequence"/>
</dbReference>
<evidence type="ECO:0000256" key="12">
    <source>
        <dbReference type="PIRSR" id="PIRSR604361-3"/>
    </source>
</evidence>
<evidence type="ECO:0000256" key="2">
    <source>
        <dbReference type="ARBA" id="ARBA00010363"/>
    </source>
</evidence>
<evidence type="ECO:0000256" key="9">
    <source>
        <dbReference type="ARBA" id="ARBA00032460"/>
    </source>
</evidence>
<keyword evidence="6 14" id="KW-0456">Lyase</keyword>
<evidence type="ECO:0000313" key="15">
    <source>
        <dbReference type="Proteomes" id="UP000193218"/>
    </source>
</evidence>
<evidence type="ECO:0000256" key="10">
    <source>
        <dbReference type="ARBA" id="ARBA00033298"/>
    </source>
</evidence>
<dbReference type="SUPFAM" id="SSF54593">
    <property type="entry name" value="Glyoxalase/Bleomycin resistance protein/Dihydroxybiphenyl dioxygenase"/>
    <property type="match status" value="1"/>
</dbReference>
<feature type="binding site" evidence="12">
    <location>
        <position position="138"/>
    </location>
    <ligand>
        <name>Zn(2+)</name>
        <dbReference type="ChEBI" id="CHEBI:29105"/>
        <note>ligand shared between dimeric partners</note>
    </ligand>
</feature>
<dbReference type="PROSITE" id="PS00935">
    <property type="entry name" value="GLYOXALASE_I_2"/>
    <property type="match status" value="1"/>
</dbReference>
<feature type="binding site" evidence="12">
    <location>
        <position position="109"/>
    </location>
    <ligand>
        <name>Zn(2+)</name>
        <dbReference type="ChEBI" id="CHEBI:29105"/>
        <note>ligand shared between dimeric partners</note>
    </ligand>
</feature>
<accession>A0A1Y1URM8</accession>
<keyword evidence="4 12" id="KW-0479">Metal-binding</keyword>
<comment type="similarity">
    <text evidence="2">Belongs to the glyoxalase I family.</text>
</comment>
<comment type="pathway">
    <text evidence="1">Secondary metabolite metabolism; methylglyoxal degradation; (R)-lactate from methylglyoxal: step 1/2.</text>
</comment>
<dbReference type="Gene3D" id="3.10.180.10">
    <property type="entry name" value="2,3-Dihydroxybiphenyl 1,2-Dioxygenase, domain 1"/>
    <property type="match status" value="1"/>
</dbReference>